<dbReference type="OrthoDB" id="78947at2759"/>
<feature type="domain" description="Thioredoxin" evidence="3">
    <location>
        <begin position="27"/>
        <end position="94"/>
    </location>
</feature>
<accession>A0A7R8X901</accession>
<dbReference type="GO" id="GO:0005829">
    <property type="term" value="C:cytosol"/>
    <property type="evidence" value="ECO:0007669"/>
    <property type="project" value="TreeGrafter"/>
</dbReference>
<dbReference type="PANTHER" id="PTHR12452:SF0">
    <property type="entry name" value="THIOREDOXIN DOMAIN-CONTAINING PROTEIN 17"/>
    <property type="match status" value="1"/>
</dbReference>
<organism evidence="4">
    <name type="scientific">Darwinula stevensoni</name>
    <dbReference type="NCBI Taxonomy" id="69355"/>
    <lineage>
        <taxon>Eukaryota</taxon>
        <taxon>Metazoa</taxon>
        <taxon>Ecdysozoa</taxon>
        <taxon>Arthropoda</taxon>
        <taxon>Crustacea</taxon>
        <taxon>Oligostraca</taxon>
        <taxon>Ostracoda</taxon>
        <taxon>Podocopa</taxon>
        <taxon>Podocopida</taxon>
        <taxon>Darwinulocopina</taxon>
        <taxon>Darwinuloidea</taxon>
        <taxon>Darwinulidae</taxon>
        <taxon>Darwinula</taxon>
    </lineage>
</organism>
<gene>
    <name evidence="4" type="ORF">DSTB1V02_LOCUS5366</name>
</gene>
<dbReference type="GO" id="GO:0047134">
    <property type="term" value="F:protein-disulfide reductase [NAD(P)H] activity"/>
    <property type="evidence" value="ECO:0007669"/>
    <property type="project" value="InterPro"/>
</dbReference>
<comment type="similarity">
    <text evidence="1">Belongs to the thioredoxin family.</text>
</comment>
<evidence type="ECO:0000313" key="4">
    <source>
        <dbReference type="EMBL" id="CAD7245493.1"/>
    </source>
</evidence>
<dbReference type="Gene3D" id="3.40.30.10">
    <property type="entry name" value="Glutaredoxin"/>
    <property type="match status" value="1"/>
</dbReference>
<dbReference type="EMBL" id="CAJPEV010000868">
    <property type="protein sequence ID" value="CAG0889191.1"/>
    <property type="molecule type" value="Genomic_DNA"/>
</dbReference>
<evidence type="ECO:0000259" key="3">
    <source>
        <dbReference type="Pfam" id="PF06110"/>
    </source>
</evidence>
<protein>
    <recommendedName>
        <fullName evidence="2">Thioredoxin domain-containing protein 17</fullName>
    </recommendedName>
</protein>
<dbReference type="InterPro" id="IPR045108">
    <property type="entry name" value="TXNDC17-like"/>
</dbReference>
<evidence type="ECO:0000256" key="2">
    <source>
        <dbReference type="ARBA" id="ARBA00016949"/>
    </source>
</evidence>
<sequence>MPSAIIYDIGFYSLVASAETMAKIIEVNGFDGFVKAVADLETVPDLFVLFSGSKNPAGVNWCSDCTRAEPVIKEFLKSCPDVVLLYVGVGDRDITSSQA</sequence>
<dbReference type="Proteomes" id="UP000677054">
    <property type="component" value="Unassembled WGS sequence"/>
</dbReference>
<dbReference type="SUPFAM" id="SSF52833">
    <property type="entry name" value="Thioredoxin-like"/>
    <property type="match status" value="1"/>
</dbReference>
<dbReference type="InterPro" id="IPR010357">
    <property type="entry name" value="TXNDC17_dom"/>
</dbReference>
<dbReference type="InterPro" id="IPR036249">
    <property type="entry name" value="Thioredoxin-like_sf"/>
</dbReference>
<dbReference type="Pfam" id="PF06110">
    <property type="entry name" value="TXD17-like_Trx"/>
    <property type="match status" value="1"/>
</dbReference>
<name>A0A7R8X901_9CRUS</name>
<dbReference type="AlphaFoldDB" id="A0A7R8X901"/>
<keyword evidence="5" id="KW-1185">Reference proteome</keyword>
<dbReference type="PANTHER" id="PTHR12452">
    <property type="entry name" value="42-9-9 PROTEIN-RELATED"/>
    <property type="match status" value="1"/>
</dbReference>
<evidence type="ECO:0000256" key="1">
    <source>
        <dbReference type="ARBA" id="ARBA00008987"/>
    </source>
</evidence>
<evidence type="ECO:0000313" key="5">
    <source>
        <dbReference type="Proteomes" id="UP000677054"/>
    </source>
</evidence>
<dbReference type="EMBL" id="LR900385">
    <property type="protein sequence ID" value="CAD7245493.1"/>
    <property type="molecule type" value="Genomic_DNA"/>
</dbReference>
<proteinExistence type="inferred from homology"/>
<reference evidence="4" key="1">
    <citation type="submission" date="2020-11" db="EMBL/GenBank/DDBJ databases">
        <authorList>
            <person name="Tran Van P."/>
        </authorList>
    </citation>
    <scope>NUCLEOTIDE SEQUENCE</scope>
</reference>